<keyword evidence="1" id="KW-1133">Transmembrane helix</keyword>
<gene>
    <name evidence="2" type="ORF">QRX50_49355</name>
</gene>
<feature type="transmembrane region" description="Helical" evidence="1">
    <location>
        <begin position="12"/>
        <end position="34"/>
    </location>
</feature>
<evidence type="ECO:0000313" key="3">
    <source>
        <dbReference type="Proteomes" id="UP001236014"/>
    </source>
</evidence>
<dbReference type="RefSeq" id="WP_285969929.1">
    <property type="nucleotide sequence ID" value="NZ_CP127294.1"/>
</dbReference>
<keyword evidence="1" id="KW-0812">Transmembrane</keyword>
<protein>
    <submittedName>
        <fullName evidence="2">Uncharacterized protein</fullName>
    </submittedName>
</protein>
<proteinExistence type="predicted"/>
<evidence type="ECO:0000256" key="1">
    <source>
        <dbReference type="SAM" id="Phobius"/>
    </source>
</evidence>
<evidence type="ECO:0000313" key="2">
    <source>
        <dbReference type="EMBL" id="WIX79240.1"/>
    </source>
</evidence>
<dbReference type="KEGG" id="acab:QRX50_49355"/>
<dbReference type="EMBL" id="CP127294">
    <property type="protein sequence ID" value="WIX79240.1"/>
    <property type="molecule type" value="Genomic_DNA"/>
</dbReference>
<dbReference type="AlphaFoldDB" id="A0A9Y2MS69"/>
<dbReference type="Proteomes" id="UP001236014">
    <property type="component" value="Chromosome"/>
</dbReference>
<reference evidence="2 3" key="1">
    <citation type="submission" date="2023-06" db="EMBL/GenBank/DDBJ databases">
        <authorList>
            <person name="Oyuntsetseg B."/>
            <person name="Kim S.B."/>
        </authorList>
    </citation>
    <scope>NUCLEOTIDE SEQUENCE [LARGE SCALE GENOMIC DNA]</scope>
    <source>
        <strain evidence="2 3">2-15</strain>
    </source>
</reference>
<feature type="transmembrane region" description="Helical" evidence="1">
    <location>
        <begin position="54"/>
        <end position="78"/>
    </location>
</feature>
<sequence>MRFNGVKQGVAVWVWSIVIAAVVAILAAVGGSQFDILARLNGLPRLPINESTLTVVGIITALVALAAALIGAILGGLAGMRYQRKIDRIDFQQ</sequence>
<keyword evidence="3" id="KW-1185">Reference proteome</keyword>
<accession>A0A9Y2MS69</accession>
<organism evidence="2 3">
    <name type="scientific">Amycolatopsis carbonis</name>
    <dbReference type="NCBI Taxonomy" id="715471"/>
    <lineage>
        <taxon>Bacteria</taxon>
        <taxon>Bacillati</taxon>
        <taxon>Actinomycetota</taxon>
        <taxon>Actinomycetes</taxon>
        <taxon>Pseudonocardiales</taxon>
        <taxon>Pseudonocardiaceae</taxon>
        <taxon>Amycolatopsis</taxon>
    </lineage>
</organism>
<name>A0A9Y2MS69_9PSEU</name>
<keyword evidence="1" id="KW-0472">Membrane</keyword>